<comment type="caution">
    <text evidence="4">The sequence shown here is derived from an EMBL/GenBank/DDBJ whole genome shotgun (WGS) entry which is preliminary data.</text>
</comment>
<evidence type="ECO:0000256" key="1">
    <source>
        <dbReference type="ARBA" id="ARBA00001933"/>
    </source>
</evidence>
<evidence type="ECO:0000313" key="4">
    <source>
        <dbReference type="EMBL" id="GAA6409515.1"/>
    </source>
</evidence>
<feature type="domain" description="Orn/DAP/Arg decarboxylase 2 N-terminal" evidence="3">
    <location>
        <begin position="24"/>
        <end position="255"/>
    </location>
</feature>
<dbReference type="PANTHER" id="PTHR43727:SF2">
    <property type="entry name" value="GROUP IV DECARBOXYLASE"/>
    <property type="match status" value="1"/>
</dbReference>
<comment type="cofactor">
    <cofactor evidence="1">
        <name>pyridoxal 5'-phosphate</name>
        <dbReference type="ChEBI" id="CHEBI:597326"/>
    </cofactor>
</comment>
<protein>
    <submittedName>
        <fullName evidence="4">Type III PLP-dependent enzyme</fullName>
    </submittedName>
</protein>
<dbReference type="SUPFAM" id="SSF50621">
    <property type="entry name" value="Alanine racemase C-terminal domain-like"/>
    <property type="match status" value="1"/>
</dbReference>
<dbReference type="RefSeq" id="WP_390407317.1">
    <property type="nucleotide sequence ID" value="NZ_BAABYW010000001.1"/>
</dbReference>
<name>A0ABQ0BDH6_9FIRM</name>
<dbReference type="Proteomes" id="UP001600943">
    <property type="component" value="Unassembled WGS sequence"/>
</dbReference>
<dbReference type="Gene3D" id="3.20.20.10">
    <property type="entry name" value="Alanine racemase"/>
    <property type="match status" value="1"/>
</dbReference>
<dbReference type="InterPro" id="IPR029066">
    <property type="entry name" value="PLP-binding_barrel"/>
</dbReference>
<reference evidence="4 5" key="1">
    <citation type="submission" date="2024-04" db="EMBL/GenBank/DDBJ databases">
        <title>Defined microbial consortia suppress multidrug-resistant proinflammatory Enterobacteriaceae via ecological control.</title>
        <authorList>
            <person name="Furuichi M."/>
            <person name="Kawaguchi T."/>
            <person name="Pust M."/>
            <person name="Yasuma K."/>
            <person name="Plichta D."/>
            <person name="Hasegawa N."/>
            <person name="Ohya T."/>
            <person name="Bhattarai S."/>
            <person name="Sasajima S."/>
            <person name="Aoto Y."/>
            <person name="Tuganbaev T."/>
            <person name="Yaginuma M."/>
            <person name="Ueda M."/>
            <person name="Okahashi N."/>
            <person name="Amafuji K."/>
            <person name="Kiridooshi Y."/>
            <person name="Sugita K."/>
            <person name="Strazar M."/>
            <person name="Skelly A."/>
            <person name="Suda W."/>
            <person name="Hattori M."/>
            <person name="Nakamoto N."/>
            <person name="Caballero S."/>
            <person name="Norman J."/>
            <person name="Olle B."/>
            <person name="Tanoue T."/>
            <person name="Arita M."/>
            <person name="Bucci V."/>
            <person name="Atarashi K."/>
            <person name="Xavier R."/>
            <person name="Honda K."/>
        </authorList>
    </citation>
    <scope>NUCLEOTIDE SEQUENCE [LARGE SCALE GENOMIC DNA]</scope>
    <source>
        <strain evidence="5">k04-0078-D8-1</strain>
    </source>
</reference>
<keyword evidence="5" id="KW-1185">Reference proteome</keyword>
<dbReference type="PANTHER" id="PTHR43727">
    <property type="entry name" value="DIAMINOPIMELATE DECARBOXYLASE"/>
    <property type="match status" value="1"/>
</dbReference>
<accession>A0ABQ0BDH6</accession>
<dbReference type="InterPro" id="IPR022644">
    <property type="entry name" value="De-COase2_N"/>
</dbReference>
<organism evidence="4 5">
    <name type="scientific">Blautia hominis</name>
    <dbReference type="NCBI Taxonomy" id="2025493"/>
    <lineage>
        <taxon>Bacteria</taxon>
        <taxon>Bacillati</taxon>
        <taxon>Bacillota</taxon>
        <taxon>Clostridia</taxon>
        <taxon>Lachnospirales</taxon>
        <taxon>Lachnospiraceae</taxon>
        <taxon>Blautia</taxon>
    </lineage>
</organism>
<keyword evidence="2" id="KW-0663">Pyridoxal phosphate</keyword>
<gene>
    <name evidence="4" type="ORF">K040078D81_36320</name>
</gene>
<evidence type="ECO:0000259" key="3">
    <source>
        <dbReference type="Pfam" id="PF02784"/>
    </source>
</evidence>
<dbReference type="InterPro" id="IPR009006">
    <property type="entry name" value="Ala_racemase/Decarboxylase_C"/>
</dbReference>
<dbReference type="SUPFAM" id="SSF51419">
    <property type="entry name" value="PLP-binding barrel"/>
    <property type="match status" value="1"/>
</dbReference>
<sequence length="406" mass="46489">MDMECLEHGIVKYGTPLYVFNIDEMRKTVSLFRKKLGGKAGLCFAMKANPFLTRQMAAITDRIEVCSMGEFEICRKLKIEPEKILISGVLKEREDIYSILSHYRGACTYTIESLNQFHAMAEWCDANNEVIHVYLRLTSGNQFGMDAETIQNMVFKRNMCPFLKIQGIHYFSGTQKKSMEKVKKEFAYLDNFLKNLEETSEFQIEELEYGPGIPVPYFEGQKDAIEENIQIITDAILSMQWKGSIILEMGRALAARCGYYLTSVKDIKQSDGKNYCIVDGGIHQINYDGQIRGMYLPMFRVSPEHHYGAKRAYTVCGSLCTVNDILMQNAEIINLKIGNVLVFERAGAYAMTEGMALFLSHELPQAAFYSKEMGWKLARKKQGLYKYNMEDEIDDGNIDEYFNGNR</sequence>
<proteinExistence type="predicted"/>
<evidence type="ECO:0000313" key="5">
    <source>
        <dbReference type="Proteomes" id="UP001600943"/>
    </source>
</evidence>
<dbReference type="Pfam" id="PF02784">
    <property type="entry name" value="Orn_Arg_deC_N"/>
    <property type="match status" value="1"/>
</dbReference>
<dbReference type="EMBL" id="BAABYW010000001">
    <property type="protein sequence ID" value="GAA6409515.1"/>
    <property type="molecule type" value="Genomic_DNA"/>
</dbReference>
<evidence type="ECO:0000256" key="2">
    <source>
        <dbReference type="ARBA" id="ARBA00022898"/>
    </source>
</evidence>
<dbReference type="Gene3D" id="2.40.37.10">
    <property type="entry name" value="Lyase, Ornithine Decarboxylase, Chain A, domain 1"/>
    <property type="match status" value="1"/>
</dbReference>